<dbReference type="RefSeq" id="WP_269414735.1">
    <property type="nucleotide sequence ID" value="NZ_JAPWGL010000002.1"/>
</dbReference>
<feature type="domain" description="TonB-dependent receptor plug" evidence="13">
    <location>
        <begin position="273"/>
        <end position="356"/>
    </location>
</feature>
<evidence type="ECO:0000256" key="11">
    <source>
        <dbReference type="SAM" id="SignalP"/>
    </source>
</evidence>
<sequence length="939" mass="104563">MKKIYLIFGFLCAFAISARAQNLLKSDAVLNGFYALSMDRLLDTISAKAKIHIVYDKKLLQDIMVTDHYVNEHVKDVLDNICKANNLHYWVESSKTLYVIDKPSDLSRLKNMPFEQQSVKVTPAEPQIPVDRKQEIVPLSDTEKIPVAETKPARKNFSINGRVIDRATGESLPGAIVKLEYAAQTSITNADGYFTILQIPSDTCRLTINYVGYQQEIYPLSGLEAKTNVTIGLFQSIKLLNEVNVKGKKGDGVMNMDKRKISTLQLSPARLDELPNVGERDILRTFQLMPGVSGSNESSSGAYVRGGTPDQNLVLFDGFTVYQVDHLYGFFSAFNSNAVKDVTMYKGGFSPKFGGRLSSVTDIVGKEGNSKELNIGGDISLLSANVFAEKPINDKSTFIFAYRRSYEGPLYNKIFKKFNSTSESTTPQIGGNGQRPPGGGFGGGSGPTVTTPSSAFYDLNAKYNYAPDDKNRFSWSYYMGNDNLDNSQVITLPSFISGGGNISNTDKTTYGNIGSSVKWSRRWTPKLYSNTLVSYSSYHSDRDNSTKINITDADGTAREIGNGTFEKNRLKDLSLKSDWELQLSGKAKLLFGNFASAQDVSYEYSQNDTSKLIDQKTQALTAGLYGELELQPSDKLQIKPGLRANYYDQTGKLYYEPRLSASYLLTDRLTLKASTGKFYQFTNRVIREDILSGSRDFWVLSNGASIPVSSAKHFIAGFSYETPNFLIDIEGYYKILDNLSEYSQRQTGNRRTGIALEENFYTGSGTSKGVEFLLQKTRGKFTGWLSYTLAKATNNFEVYGGDFAANQDNRHEAKVVGMYRLGRWAFSATWIFATGKPYTAPLTSYTINNYSGTSQTFLTVSDKNAERLPSYHRLDASATYDFIKVDSRKVGSIGFSLFNVYNRTNIWYKQYSIVGNQVITSNVSYLGLTPNITLSLKLK</sequence>
<evidence type="ECO:0000256" key="4">
    <source>
        <dbReference type="ARBA" id="ARBA00022692"/>
    </source>
</evidence>
<name>A0ABT4KVZ9_9SPHI</name>
<keyword evidence="14" id="KW-0675">Receptor</keyword>
<dbReference type="InterPro" id="IPR036942">
    <property type="entry name" value="Beta-barrel_TonB_sf"/>
</dbReference>
<comment type="caution">
    <text evidence="14">The sequence shown here is derived from an EMBL/GenBank/DDBJ whole genome shotgun (WGS) entry which is preliminary data.</text>
</comment>
<dbReference type="Pfam" id="PF07715">
    <property type="entry name" value="Plug"/>
    <property type="match status" value="1"/>
</dbReference>
<feature type="signal peptide" evidence="11">
    <location>
        <begin position="1"/>
        <end position="20"/>
    </location>
</feature>
<dbReference type="PROSITE" id="PS52016">
    <property type="entry name" value="TONB_DEPENDENT_REC_3"/>
    <property type="match status" value="1"/>
</dbReference>
<evidence type="ECO:0000256" key="8">
    <source>
        <dbReference type="PROSITE-ProRule" id="PRU01360"/>
    </source>
</evidence>
<evidence type="ECO:0000256" key="5">
    <source>
        <dbReference type="ARBA" id="ARBA00023077"/>
    </source>
</evidence>
<dbReference type="SUPFAM" id="SSF56935">
    <property type="entry name" value="Porins"/>
    <property type="match status" value="1"/>
</dbReference>
<keyword evidence="4 8" id="KW-0812">Transmembrane</keyword>
<keyword evidence="5 9" id="KW-0798">TonB box</keyword>
<evidence type="ECO:0000256" key="6">
    <source>
        <dbReference type="ARBA" id="ARBA00023136"/>
    </source>
</evidence>
<keyword evidence="15" id="KW-1185">Reference proteome</keyword>
<dbReference type="InterPro" id="IPR037066">
    <property type="entry name" value="Plug_dom_sf"/>
</dbReference>
<dbReference type="SUPFAM" id="SSF49464">
    <property type="entry name" value="Carboxypeptidase regulatory domain-like"/>
    <property type="match status" value="1"/>
</dbReference>
<evidence type="ECO:0000313" key="15">
    <source>
        <dbReference type="Proteomes" id="UP001144341"/>
    </source>
</evidence>
<evidence type="ECO:0000256" key="1">
    <source>
        <dbReference type="ARBA" id="ARBA00004571"/>
    </source>
</evidence>
<feature type="domain" description="TonB-dependent receptor-like beta-barrel" evidence="12">
    <location>
        <begin position="463"/>
        <end position="899"/>
    </location>
</feature>
<comment type="similarity">
    <text evidence="8 9">Belongs to the TonB-dependent receptor family.</text>
</comment>
<dbReference type="Gene3D" id="2.40.170.20">
    <property type="entry name" value="TonB-dependent receptor, beta-barrel domain"/>
    <property type="match status" value="1"/>
</dbReference>
<evidence type="ECO:0000256" key="2">
    <source>
        <dbReference type="ARBA" id="ARBA00022448"/>
    </source>
</evidence>
<dbReference type="Pfam" id="PF13715">
    <property type="entry name" value="CarbopepD_reg_2"/>
    <property type="match status" value="1"/>
</dbReference>
<dbReference type="EMBL" id="JAPWGL010000002">
    <property type="protein sequence ID" value="MCZ4222931.1"/>
    <property type="molecule type" value="Genomic_DNA"/>
</dbReference>
<evidence type="ECO:0000256" key="9">
    <source>
        <dbReference type="RuleBase" id="RU003357"/>
    </source>
</evidence>
<evidence type="ECO:0000259" key="12">
    <source>
        <dbReference type="Pfam" id="PF00593"/>
    </source>
</evidence>
<dbReference type="InterPro" id="IPR039426">
    <property type="entry name" value="TonB-dep_rcpt-like"/>
</dbReference>
<evidence type="ECO:0000259" key="13">
    <source>
        <dbReference type="Pfam" id="PF07715"/>
    </source>
</evidence>
<gene>
    <name evidence="14" type="ORF">O0931_06430</name>
</gene>
<feature type="chain" id="PRO_5046547494" evidence="11">
    <location>
        <begin position="21"/>
        <end position="939"/>
    </location>
</feature>
<dbReference type="InterPro" id="IPR008969">
    <property type="entry name" value="CarboxyPept-like_regulatory"/>
</dbReference>
<evidence type="ECO:0000313" key="14">
    <source>
        <dbReference type="EMBL" id="MCZ4222931.1"/>
    </source>
</evidence>
<dbReference type="Pfam" id="PF00593">
    <property type="entry name" value="TonB_dep_Rec_b-barrel"/>
    <property type="match status" value="1"/>
</dbReference>
<keyword evidence="3 8" id="KW-1134">Transmembrane beta strand</keyword>
<accession>A0ABT4KVZ9</accession>
<proteinExistence type="inferred from homology"/>
<dbReference type="Gene3D" id="2.60.40.1120">
    <property type="entry name" value="Carboxypeptidase-like, regulatory domain"/>
    <property type="match status" value="1"/>
</dbReference>
<dbReference type="InterPro" id="IPR000531">
    <property type="entry name" value="Beta-barrel_TonB"/>
</dbReference>
<dbReference type="Proteomes" id="UP001144341">
    <property type="component" value="Unassembled WGS sequence"/>
</dbReference>
<evidence type="ECO:0000256" key="7">
    <source>
        <dbReference type="ARBA" id="ARBA00023237"/>
    </source>
</evidence>
<keyword evidence="7 8" id="KW-0998">Cell outer membrane</keyword>
<evidence type="ECO:0000256" key="3">
    <source>
        <dbReference type="ARBA" id="ARBA00022452"/>
    </source>
</evidence>
<dbReference type="InterPro" id="IPR012910">
    <property type="entry name" value="Plug_dom"/>
</dbReference>
<keyword evidence="11" id="KW-0732">Signal</keyword>
<protein>
    <submittedName>
        <fullName evidence="14">TonB-dependent receptor</fullName>
    </submittedName>
</protein>
<keyword evidence="6 8" id="KW-0472">Membrane</keyword>
<comment type="subcellular location">
    <subcellularLocation>
        <location evidence="1 8">Cell outer membrane</location>
        <topology evidence="1 8">Multi-pass membrane protein</topology>
    </subcellularLocation>
</comment>
<feature type="region of interest" description="Disordered" evidence="10">
    <location>
        <begin position="422"/>
        <end position="447"/>
    </location>
</feature>
<reference evidence="14" key="1">
    <citation type="submission" date="2022-12" db="EMBL/GenBank/DDBJ databases">
        <title>Genome sequence of SJ11.</title>
        <authorList>
            <person name="Woo H."/>
        </authorList>
    </citation>
    <scope>NUCLEOTIDE SEQUENCE</scope>
    <source>
        <strain evidence="14">SJ11</strain>
    </source>
</reference>
<organism evidence="14 15">
    <name type="scientific">Pedobacter rhodius</name>
    <dbReference type="NCBI Taxonomy" id="3004098"/>
    <lineage>
        <taxon>Bacteria</taxon>
        <taxon>Pseudomonadati</taxon>
        <taxon>Bacteroidota</taxon>
        <taxon>Sphingobacteriia</taxon>
        <taxon>Sphingobacteriales</taxon>
        <taxon>Sphingobacteriaceae</taxon>
        <taxon>Pedobacter</taxon>
    </lineage>
</organism>
<keyword evidence="2 8" id="KW-0813">Transport</keyword>
<feature type="compositionally biased region" description="Gly residues" evidence="10">
    <location>
        <begin position="430"/>
        <end position="446"/>
    </location>
</feature>
<evidence type="ECO:0000256" key="10">
    <source>
        <dbReference type="SAM" id="MobiDB-lite"/>
    </source>
</evidence>
<dbReference type="Gene3D" id="2.170.130.10">
    <property type="entry name" value="TonB-dependent receptor, plug domain"/>
    <property type="match status" value="1"/>
</dbReference>